<dbReference type="PANTHER" id="PTHR43046">
    <property type="entry name" value="GDP-MANNOSE MANNOSYL HYDROLASE"/>
    <property type="match status" value="1"/>
</dbReference>
<comment type="similarity">
    <text evidence="2 5">Belongs to the Nudix hydrolase family.</text>
</comment>
<evidence type="ECO:0000256" key="5">
    <source>
        <dbReference type="RuleBase" id="RU003476"/>
    </source>
</evidence>
<dbReference type="AlphaFoldDB" id="A0AA46TM21"/>
<evidence type="ECO:0000256" key="2">
    <source>
        <dbReference type="ARBA" id="ARBA00005582"/>
    </source>
</evidence>
<evidence type="ECO:0000256" key="1">
    <source>
        <dbReference type="ARBA" id="ARBA00001946"/>
    </source>
</evidence>
<sequence length="137" mass="15361">MIAQGLLHDERGRVLLCELTYKREWDLPGGVVEPDESPADALVRELREELDIEVRIRGLRTVNWLPAWAGWDDACVFVFDLGVADSSLTQAMHLQRTEIAGVHWCDDDIVRDRATAVTIELLDALAAGAPAYREHGR</sequence>
<dbReference type="GO" id="GO:0016787">
    <property type="term" value="F:hydrolase activity"/>
    <property type="evidence" value="ECO:0007669"/>
    <property type="project" value="UniProtKB-KW"/>
</dbReference>
<keyword evidence="8" id="KW-1185">Reference proteome</keyword>
<dbReference type="InterPro" id="IPR020084">
    <property type="entry name" value="NUDIX_hydrolase_CS"/>
</dbReference>
<dbReference type="Proteomes" id="UP001164390">
    <property type="component" value="Chromosome"/>
</dbReference>
<dbReference type="KEGG" id="sgrg:L0C25_02180"/>
<evidence type="ECO:0000313" key="8">
    <source>
        <dbReference type="Proteomes" id="UP001164390"/>
    </source>
</evidence>
<dbReference type="EMBL" id="CP094970">
    <property type="protein sequence ID" value="UYM07809.1"/>
    <property type="molecule type" value="Genomic_DNA"/>
</dbReference>
<proteinExistence type="inferred from homology"/>
<evidence type="ECO:0000256" key="4">
    <source>
        <dbReference type="ARBA" id="ARBA00022842"/>
    </source>
</evidence>
<dbReference type="Gene3D" id="3.90.79.10">
    <property type="entry name" value="Nucleoside Triphosphate Pyrophosphohydrolase"/>
    <property type="match status" value="1"/>
</dbReference>
<dbReference type="Pfam" id="PF00293">
    <property type="entry name" value="NUDIX"/>
    <property type="match status" value="1"/>
</dbReference>
<dbReference type="PROSITE" id="PS51462">
    <property type="entry name" value="NUDIX"/>
    <property type="match status" value="1"/>
</dbReference>
<dbReference type="SUPFAM" id="SSF55811">
    <property type="entry name" value="Nudix"/>
    <property type="match status" value="1"/>
</dbReference>
<accession>A0AA46TM21</accession>
<name>A0AA46TM21_9ACTN</name>
<keyword evidence="3 5" id="KW-0378">Hydrolase</keyword>
<gene>
    <name evidence="7" type="ORF">L0C25_02180</name>
</gene>
<evidence type="ECO:0000313" key="7">
    <source>
        <dbReference type="EMBL" id="UYM07809.1"/>
    </source>
</evidence>
<evidence type="ECO:0000259" key="6">
    <source>
        <dbReference type="PROSITE" id="PS51462"/>
    </source>
</evidence>
<dbReference type="InterPro" id="IPR000086">
    <property type="entry name" value="NUDIX_hydrolase_dom"/>
</dbReference>
<organism evidence="7 8">
    <name type="scientific">Solicola gregarius</name>
    <dbReference type="NCBI Taxonomy" id="2908642"/>
    <lineage>
        <taxon>Bacteria</taxon>
        <taxon>Bacillati</taxon>
        <taxon>Actinomycetota</taxon>
        <taxon>Actinomycetes</taxon>
        <taxon>Propionibacteriales</taxon>
        <taxon>Nocardioidaceae</taxon>
        <taxon>Solicola</taxon>
    </lineage>
</organism>
<dbReference type="InterPro" id="IPR015797">
    <property type="entry name" value="NUDIX_hydrolase-like_dom_sf"/>
</dbReference>
<comment type="cofactor">
    <cofactor evidence="1">
        <name>Mg(2+)</name>
        <dbReference type="ChEBI" id="CHEBI:18420"/>
    </cofactor>
</comment>
<keyword evidence="4" id="KW-0460">Magnesium</keyword>
<evidence type="ECO:0000256" key="3">
    <source>
        <dbReference type="ARBA" id="ARBA00022801"/>
    </source>
</evidence>
<dbReference type="PROSITE" id="PS00893">
    <property type="entry name" value="NUDIX_BOX"/>
    <property type="match status" value="1"/>
</dbReference>
<dbReference type="PRINTS" id="PR00502">
    <property type="entry name" value="NUDIXFAMILY"/>
</dbReference>
<feature type="domain" description="Nudix hydrolase" evidence="6">
    <location>
        <begin position="1"/>
        <end position="127"/>
    </location>
</feature>
<protein>
    <submittedName>
        <fullName evidence="7">NUDIX hydrolase</fullName>
    </submittedName>
</protein>
<dbReference type="CDD" id="cd18876">
    <property type="entry name" value="NUDIX_Hydrolase"/>
    <property type="match status" value="1"/>
</dbReference>
<dbReference type="InterPro" id="IPR020476">
    <property type="entry name" value="Nudix_hydrolase"/>
</dbReference>
<reference evidence="7" key="1">
    <citation type="submission" date="2022-01" db="EMBL/GenBank/DDBJ databases">
        <title>Nocardioidaceae gen. sp. A5X3R13.</title>
        <authorList>
            <person name="Lopez Marin M.A."/>
            <person name="Uhlik O."/>
        </authorList>
    </citation>
    <scope>NUCLEOTIDE SEQUENCE</scope>
    <source>
        <strain evidence="7">A5X3R13</strain>
    </source>
</reference>
<dbReference type="PANTHER" id="PTHR43046:SF12">
    <property type="entry name" value="GDP-MANNOSE MANNOSYL HYDROLASE"/>
    <property type="match status" value="1"/>
</dbReference>